<evidence type="ECO:0000259" key="1">
    <source>
        <dbReference type="Pfam" id="PF01695"/>
    </source>
</evidence>
<dbReference type="GO" id="GO:0006260">
    <property type="term" value="P:DNA replication"/>
    <property type="evidence" value="ECO:0007669"/>
    <property type="project" value="TreeGrafter"/>
</dbReference>
<name>C0XGQ5_LENH9</name>
<organism evidence="2 3">
    <name type="scientific">Lentilactobacillus hilgardii (strain ATCC 8290 / DSM 20176 / CCUG 30140 / JCM 1155 / KCTC 3500 / NBRC 15886 / NCIMB 8040 / NRRL B-1843 / 9)</name>
    <dbReference type="NCBI Taxonomy" id="1423757"/>
    <lineage>
        <taxon>Bacteria</taxon>
        <taxon>Bacillati</taxon>
        <taxon>Bacillota</taxon>
        <taxon>Bacilli</taxon>
        <taxon>Lactobacillales</taxon>
        <taxon>Lactobacillaceae</taxon>
        <taxon>Lentilactobacillus</taxon>
    </lineage>
</organism>
<dbReference type="Pfam" id="PF01695">
    <property type="entry name" value="IstB_IS21"/>
    <property type="match status" value="1"/>
</dbReference>
<gene>
    <name evidence="2" type="ORF">HMPREF0519_0416</name>
</gene>
<dbReference type="InterPro" id="IPR002611">
    <property type="entry name" value="IstB_ATP-bd"/>
</dbReference>
<evidence type="ECO:0000313" key="2">
    <source>
        <dbReference type="EMBL" id="EEI25467.1"/>
    </source>
</evidence>
<dbReference type="PATRIC" id="fig|1423757.3.peg.2637"/>
<keyword evidence="3" id="KW-1185">Reference proteome</keyword>
<dbReference type="PANTHER" id="PTHR30050:SF4">
    <property type="entry name" value="ATP-BINDING PROTEIN RV3427C IN INSERTION SEQUENCE-RELATED"/>
    <property type="match status" value="1"/>
</dbReference>
<feature type="domain" description="IstB-like ATP-binding" evidence="1">
    <location>
        <begin position="92"/>
        <end position="239"/>
    </location>
</feature>
<dbReference type="GO" id="GO:0005524">
    <property type="term" value="F:ATP binding"/>
    <property type="evidence" value="ECO:0007669"/>
    <property type="project" value="InterPro"/>
</dbReference>
<dbReference type="PANTHER" id="PTHR30050">
    <property type="entry name" value="CHROMOSOMAL REPLICATION INITIATOR PROTEIN DNAA"/>
    <property type="match status" value="1"/>
</dbReference>
<dbReference type="EMBL" id="ACGP01000088">
    <property type="protein sequence ID" value="EEI25467.1"/>
    <property type="molecule type" value="Genomic_DNA"/>
</dbReference>
<reference evidence="2 3" key="1">
    <citation type="submission" date="2009-01" db="EMBL/GenBank/DDBJ databases">
        <authorList>
            <person name="Qin X."/>
            <person name="Bachman B."/>
            <person name="Battles P."/>
            <person name="Bell A."/>
            <person name="Bess C."/>
            <person name="Bickham C."/>
            <person name="Chaboub L."/>
            <person name="Chen D."/>
            <person name="Coyle M."/>
            <person name="Deiros D.R."/>
            <person name="Dinh H."/>
            <person name="Forbes L."/>
            <person name="Fowler G."/>
            <person name="Francisco L."/>
            <person name="Fu Q."/>
            <person name="Gubbala S."/>
            <person name="Hale W."/>
            <person name="Han Y."/>
            <person name="Hemphill L."/>
            <person name="Highlander S.K."/>
            <person name="Hirani K."/>
            <person name="Hogues M."/>
            <person name="Jackson L."/>
            <person name="Jakkamsetti A."/>
            <person name="Javaid M."/>
            <person name="Jiang H."/>
            <person name="Korchina V."/>
            <person name="Kovar C."/>
            <person name="Lara F."/>
            <person name="Lee S."/>
            <person name="Mata R."/>
            <person name="Mathew T."/>
            <person name="Moen C."/>
            <person name="Morales K."/>
            <person name="Munidasa M."/>
            <person name="Nazareth L."/>
            <person name="Ngo R."/>
            <person name="Nguyen L."/>
            <person name="Okwuonu G."/>
            <person name="Ongeri F."/>
            <person name="Patil S."/>
            <person name="Petrosino J."/>
            <person name="Pham C."/>
            <person name="Pham P."/>
            <person name="Pu L.-L."/>
            <person name="Puazo M."/>
            <person name="Raj R."/>
            <person name="Reid J."/>
            <person name="Rouhana J."/>
            <person name="Saada N."/>
            <person name="Shang Y."/>
            <person name="Simmons D."/>
            <person name="Thornton R."/>
            <person name="Warren J."/>
            <person name="Weissenberger G."/>
            <person name="Zhang J."/>
            <person name="Zhang L."/>
            <person name="Zhou C."/>
            <person name="Zhu D."/>
            <person name="Muzny D."/>
            <person name="Worley K."/>
            <person name="Gibbs R."/>
        </authorList>
    </citation>
    <scope>NUCLEOTIDE SEQUENCE [LARGE SCALE GENOMIC DNA]</scope>
    <source>
        <strain evidence="3">ATCC 8290 / DSM 20176 / CCUG 30140 / JCM 1155 / KCTC 3500 / NBRC 15886 / NCIMB 8040 / NRRL B-1843 / 9</strain>
    </source>
</reference>
<comment type="caution">
    <text evidence="2">The sequence shown here is derived from an EMBL/GenBank/DDBJ whole genome shotgun (WGS) entry which is preliminary data.</text>
</comment>
<protein>
    <recommendedName>
        <fullName evidence="1">IstB-like ATP-binding domain-containing protein</fullName>
    </recommendedName>
</protein>
<proteinExistence type="predicted"/>
<dbReference type="Proteomes" id="UP000003752">
    <property type="component" value="Unassembled WGS sequence"/>
</dbReference>
<dbReference type="InterPro" id="IPR027417">
    <property type="entry name" value="P-loop_NTPase"/>
</dbReference>
<evidence type="ECO:0000313" key="3">
    <source>
        <dbReference type="Proteomes" id="UP000003752"/>
    </source>
</evidence>
<dbReference type="SUPFAM" id="SSF52540">
    <property type="entry name" value="P-loop containing nucleoside triphosphate hydrolases"/>
    <property type="match status" value="1"/>
</dbReference>
<sequence>MMKSFASKLFETYDTQCPNCGELLLRPKILNKATGKKMHGACFNCGYKEPLPTHTTPTNEKLSEQARKDATLKYFNAYSIYSSFEVFNHRFDNYTAKTAAQAMVKQRCQKLASRIAEEQTIHTMLLGNTGVGKTHLAVAMMYRIFELTHYRQHGMFIDWRQLIADKKAGISQPDLQRKVAATLHQLPTADFVIIDDLGSERTTDFSLDLVDQLWRYRENLSIIVTSNLIGSAFQEKYGNRAFSRMANHGVGNTILFSDIEDHRMGALG</sequence>
<accession>C0XGQ5</accession>
<dbReference type="Gene3D" id="3.40.50.300">
    <property type="entry name" value="P-loop containing nucleotide triphosphate hydrolases"/>
    <property type="match status" value="1"/>
</dbReference>
<dbReference type="AlphaFoldDB" id="C0XGQ5"/>
<dbReference type="HOGENOM" id="CLU_062999_2_0_9"/>